<dbReference type="Proteomes" id="UP000033869">
    <property type="component" value="Unassembled WGS sequence"/>
</dbReference>
<evidence type="ECO:0000313" key="1">
    <source>
        <dbReference type="EMBL" id="KKS08729.1"/>
    </source>
</evidence>
<accession>A0A0G0W6Y1</accession>
<gene>
    <name evidence="1" type="ORF">UU65_C0005G0040</name>
</gene>
<comment type="caution">
    <text evidence="1">The sequence shown here is derived from an EMBL/GenBank/DDBJ whole genome shotgun (WGS) entry which is preliminary data.</text>
</comment>
<name>A0A0G0W6Y1_UNCC2</name>
<dbReference type="EMBL" id="LCBL01000005">
    <property type="protein sequence ID" value="KKS08729.1"/>
    <property type="molecule type" value="Genomic_DNA"/>
</dbReference>
<evidence type="ECO:0000313" key="2">
    <source>
        <dbReference type="Proteomes" id="UP000033869"/>
    </source>
</evidence>
<dbReference type="SUPFAM" id="SSF53474">
    <property type="entry name" value="alpha/beta-Hydrolases"/>
    <property type="match status" value="1"/>
</dbReference>
<organism evidence="1 2">
    <name type="scientific">candidate division CPR2 bacterium GW2011_GWC1_41_48</name>
    <dbReference type="NCBI Taxonomy" id="1618344"/>
    <lineage>
        <taxon>Bacteria</taxon>
        <taxon>Bacteria division CPR2</taxon>
    </lineage>
</organism>
<sequence>MQLNTLRNSREKQHERELVNTLKKMNKLGETEVPPFSYGINNLGISGENERKEFEKFVDNWFRNPASFLNFEKYSPPPLPSISNKKELGESCFTFKSFVDKGDTAKFFASPQPFYGRGERIAFIIIPHWSSHFGKYKLGTSVIRNFFIPTASYRYFPTYKTEKFYKDRPRYDIVGPDLGLIIKRVWQDTLNIQYFAKYLKEDLGYEKVGLWATSIGSLRGYLASMFSENLIDFLIMHSLADSFPKALLGGISTQPIAKAILENTDEEETEFLLSPLSPGHYGKYLTYLPKNTRLVQGKYDLVFGEENNRRMVEKLRRNAPFVEIEYGKFGHTTYGEVDKVIPMVFRNSKFVFRNSKLRFLI</sequence>
<evidence type="ECO:0008006" key="3">
    <source>
        <dbReference type="Google" id="ProtNLM"/>
    </source>
</evidence>
<proteinExistence type="predicted"/>
<protein>
    <recommendedName>
        <fullName evidence="3">Alpha/beta hydrolase</fullName>
    </recommendedName>
</protein>
<dbReference type="AlphaFoldDB" id="A0A0G0W6Y1"/>
<dbReference type="InterPro" id="IPR029058">
    <property type="entry name" value="AB_hydrolase_fold"/>
</dbReference>
<reference evidence="1 2" key="1">
    <citation type="journal article" date="2015" name="Nature">
        <title>rRNA introns, odd ribosomes, and small enigmatic genomes across a large radiation of phyla.</title>
        <authorList>
            <person name="Brown C.T."/>
            <person name="Hug L.A."/>
            <person name="Thomas B.C."/>
            <person name="Sharon I."/>
            <person name="Castelle C.J."/>
            <person name="Singh A."/>
            <person name="Wilkins M.J."/>
            <person name="Williams K.H."/>
            <person name="Banfield J.F."/>
        </authorList>
    </citation>
    <scope>NUCLEOTIDE SEQUENCE [LARGE SCALE GENOMIC DNA]</scope>
</reference>